<name>A0ACC2VW54_9TREE</name>
<proteinExistence type="predicted"/>
<dbReference type="EMBL" id="JASBWS010000057">
    <property type="protein sequence ID" value="KAJ9103689.1"/>
    <property type="molecule type" value="Genomic_DNA"/>
</dbReference>
<keyword evidence="2" id="KW-1185">Reference proteome</keyword>
<protein>
    <submittedName>
        <fullName evidence="1">Uncharacterized protein</fullName>
    </submittedName>
</protein>
<accession>A0ACC2VW54</accession>
<comment type="caution">
    <text evidence="1">The sequence shown here is derived from an EMBL/GenBank/DDBJ whole genome shotgun (WGS) entry which is preliminary data.</text>
</comment>
<evidence type="ECO:0000313" key="1">
    <source>
        <dbReference type="EMBL" id="KAJ9103689.1"/>
    </source>
</evidence>
<sequence length="260" mass="26878">MEPLGMDDMASSQPLDGTVKGSNFVHKGFYDLLAMLPTGSGTGASAFFASTPGNTINNDQGYFQESVDQAEPAANQTFGPEAKSGENQTSPQANNIGRPRNTDKGLPAAPWQEAMQSTIPGLPAARPGRAPDAALPATPTSAQPLAASSPPAAQSPTRRVPVPRAFASRPGIVTSRLPLSPPRSSAMAVFASSSPKRDSVMGVFLSLSPKRDSMLMVKGPMSTVANRVGTFVTPVANAARTIFDASPDKAEKTGQQAGGL</sequence>
<gene>
    <name evidence="1" type="ORF">QFC20_004692</name>
</gene>
<reference evidence="1" key="1">
    <citation type="submission" date="2023-04" db="EMBL/GenBank/DDBJ databases">
        <title>Draft Genome sequencing of Naganishia species isolated from polar environments using Oxford Nanopore Technology.</title>
        <authorList>
            <person name="Leo P."/>
            <person name="Venkateswaran K."/>
        </authorList>
    </citation>
    <scope>NUCLEOTIDE SEQUENCE</scope>
    <source>
        <strain evidence="1">MNA-CCFEE 5262</strain>
    </source>
</reference>
<dbReference type="Proteomes" id="UP001230649">
    <property type="component" value="Unassembled WGS sequence"/>
</dbReference>
<organism evidence="1 2">
    <name type="scientific">Naganishia adeliensis</name>
    <dbReference type="NCBI Taxonomy" id="92952"/>
    <lineage>
        <taxon>Eukaryota</taxon>
        <taxon>Fungi</taxon>
        <taxon>Dikarya</taxon>
        <taxon>Basidiomycota</taxon>
        <taxon>Agaricomycotina</taxon>
        <taxon>Tremellomycetes</taxon>
        <taxon>Filobasidiales</taxon>
        <taxon>Filobasidiaceae</taxon>
        <taxon>Naganishia</taxon>
    </lineage>
</organism>
<evidence type="ECO:0000313" key="2">
    <source>
        <dbReference type="Proteomes" id="UP001230649"/>
    </source>
</evidence>